<proteinExistence type="predicted"/>
<sequence>MHLWVLLVFTPNVIGISRISTPGLKAVNFAKAKEGRRLKGSVIQATEVESEGACRLQCVNEERCRSYNFGITINEGGGSLCQLSDSDRFAEASNFTEDGNFKYRGIQVVSLLSTPSVCESSNLNPCGDKGICIPDYFKESFRCKCDDGYEGIPCVTMKDCSKLGETGFSSSGVYYIIPDGGSPMQMFCHLITNGGGWTVFQKRLDGSVDFFRNWESYKNGFGDLNEEF</sequence>
<evidence type="ECO:0000259" key="4">
    <source>
        <dbReference type="PROSITE" id="PS50948"/>
    </source>
</evidence>
<feature type="domain" description="Apple" evidence="4">
    <location>
        <begin position="30"/>
        <end position="108"/>
    </location>
</feature>
<dbReference type="PROSITE" id="PS00022">
    <property type="entry name" value="EGF_1"/>
    <property type="match status" value="1"/>
</dbReference>
<feature type="disulfide bond" evidence="1">
    <location>
        <begin position="126"/>
        <end position="143"/>
    </location>
</feature>
<evidence type="ECO:0000313" key="7">
    <source>
        <dbReference type="Proteomes" id="UP001159427"/>
    </source>
</evidence>
<dbReference type="InterPro" id="IPR014716">
    <property type="entry name" value="Fibrinogen_a/b/g_C_1"/>
</dbReference>
<evidence type="ECO:0000256" key="1">
    <source>
        <dbReference type="PROSITE-ProRule" id="PRU00076"/>
    </source>
</evidence>
<dbReference type="SUPFAM" id="SSF57196">
    <property type="entry name" value="EGF/Laminin"/>
    <property type="match status" value="1"/>
</dbReference>
<feature type="domain" description="Fibrinogen C-terminal" evidence="5">
    <location>
        <begin position="151"/>
        <end position="228"/>
    </location>
</feature>
<dbReference type="Pfam" id="PF00147">
    <property type="entry name" value="Fibrinogen_C"/>
    <property type="match status" value="1"/>
</dbReference>
<keyword evidence="2" id="KW-0732">Signal</keyword>
<dbReference type="Gene3D" id="3.50.4.10">
    <property type="entry name" value="Hepatocyte Growth Factor"/>
    <property type="match status" value="1"/>
</dbReference>
<comment type="caution">
    <text evidence="1">Lacks conserved residue(s) required for the propagation of feature annotation.</text>
</comment>
<dbReference type="Gene3D" id="3.90.215.10">
    <property type="entry name" value="Gamma Fibrinogen, chain A, domain 1"/>
    <property type="match status" value="1"/>
</dbReference>
<accession>A0ABN8S1T0</accession>
<dbReference type="PROSITE" id="PS01186">
    <property type="entry name" value="EGF_2"/>
    <property type="match status" value="1"/>
</dbReference>
<keyword evidence="1" id="KW-1015">Disulfide bond</keyword>
<feature type="signal peptide" evidence="2">
    <location>
        <begin position="1"/>
        <end position="15"/>
    </location>
</feature>
<reference evidence="6 7" key="1">
    <citation type="submission" date="2022-05" db="EMBL/GenBank/DDBJ databases">
        <authorList>
            <consortium name="Genoscope - CEA"/>
            <person name="William W."/>
        </authorList>
    </citation>
    <scope>NUCLEOTIDE SEQUENCE [LARGE SCALE GENOMIC DNA]</scope>
</reference>
<evidence type="ECO:0000256" key="2">
    <source>
        <dbReference type="SAM" id="SignalP"/>
    </source>
</evidence>
<feature type="disulfide bond" evidence="1">
    <location>
        <begin position="145"/>
        <end position="154"/>
    </location>
</feature>
<dbReference type="PROSITE" id="PS50026">
    <property type="entry name" value="EGF_3"/>
    <property type="match status" value="1"/>
</dbReference>
<dbReference type="InterPro" id="IPR050373">
    <property type="entry name" value="Fibrinogen_C-term_domain"/>
</dbReference>
<feature type="domain" description="EGF-like" evidence="3">
    <location>
        <begin position="114"/>
        <end position="155"/>
    </location>
</feature>
<comment type="caution">
    <text evidence="6">The sequence shown here is derived from an EMBL/GenBank/DDBJ whole genome shotgun (WGS) entry which is preliminary data.</text>
</comment>
<dbReference type="Gene3D" id="2.10.25.10">
    <property type="entry name" value="Laminin"/>
    <property type="match status" value="1"/>
</dbReference>
<gene>
    <name evidence="6" type="ORF">PEVE_00015927</name>
</gene>
<dbReference type="InterPro" id="IPR002181">
    <property type="entry name" value="Fibrinogen_a/b/g_C_dom"/>
</dbReference>
<dbReference type="Pfam" id="PF00024">
    <property type="entry name" value="PAN_1"/>
    <property type="match status" value="1"/>
</dbReference>
<name>A0ABN8S1T0_9CNID</name>
<dbReference type="EMBL" id="CALNXI010002238">
    <property type="protein sequence ID" value="CAH3185150.1"/>
    <property type="molecule type" value="Genomic_DNA"/>
</dbReference>
<evidence type="ECO:0000259" key="5">
    <source>
        <dbReference type="PROSITE" id="PS51406"/>
    </source>
</evidence>
<dbReference type="InterPro" id="IPR036056">
    <property type="entry name" value="Fibrinogen-like_C"/>
</dbReference>
<evidence type="ECO:0000259" key="3">
    <source>
        <dbReference type="PROSITE" id="PS50026"/>
    </source>
</evidence>
<keyword evidence="1" id="KW-0245">EGF-like domain</keyword>
<dbReference type="PROSITE" id="PS51406">
    <property type="entry name" value="FIBRINOGEN_C_2"/>
    <property type="match status" value="1"/>
</dbReference>
<dbReference type="PANTHER" id="PTHR19143">
    <property type="entry name" value="FIBRINOGEN/TENASCIN/ANGIOPOEITIN"/>
    <property type="match status" value="1"/>
</dbReference>
<protein>
    <submittedName>
        <fullName evidence="6">Uncharacterized protein</fullName>
    </submittedName>
</protein>
<evidence type="ECO:0000313" key="6">
    <source>
        <dbReference type="EMBL" id="CAH3185150.1"/>
    </source>
</evidence>
<dbReference type="CDD" id="cd00054">
    <property type="entry name" value="EGF_CA"/>
    <property type="match status" value="1"/>
</dbReference>
<dbReference type="Proteomes" id="UP001159427">
    <property type="component" value="Unassembled WGS sequence"/>
</dbReference>
<dbReference type="SUPFAM" id="SSF57414">
    <property type="entry name" value="Hairpin loop containing domain-like"/>
    <property type="match status" value="1"/>
</dbReference>
<dbReference type="InterPro" id="IPR000742">
    <property type="entry name" value="EGF"/>
</dbReference>
<dbReference type="SMART" id="SM00186">
    <property type="entry name" value="FBG"/>
    <property type="match status" value="1"/>
</dbReference>
<dbReference type="InterPro" id="IPR003609">
    <property type="entry name" value="Pan_app"/>
</dbReference>
<feature type="chain" id="PRO_5045080934" evidence="2">
    <location>
        <begin position="16"/>
        <end position="228"/>
    </location>
</feature>
<dbReference type="NCBIfam" id="NF040941">
    <property type="entry name" value="GGGWT_bact"/>
    <property type="match status" value="1"/>
</dbReference>
<keyword evidence="7" id="KW-1185">Reference proteome</keyword>
<dbReference type="PROSITE" id="PS50948">
    <property type="entry name" value="PAN"/>
    <property type="match status" value="1"/>
</dbReference>
<organism evidence="6 7">
    <name type="scientific">Porites evermanni</name>
    <dbReference type="NCBI Taxonomy" id="104178"/>
    <lineage>
        <taxon>Eukaryota</taxon>
        <taxon>Metazoa</taxon>
        <taxon>Cnidaria</taxon>
        <taxon>Anthozoa</taxon>
        <taxon>Hexacorallia</taxon>
        <taxon>Scleractinia</taxon>
        <taxon>Fungiina</taxon>
        <taxon>Poritidae</taxon>
        <taxon>Porites</taxon>
    </lineage>
</organism>
<dbReference type="SUPFAM" id="SSF56496">
    <property type="entry name" value="Fibrinogen C-terminal domain-like"/>
    <property type="match status" value="1"/>
</dbReference>